<name>A0A081BNX7_9BACT</name>
<dbReference type="EMBL" id="DF820458">
    <property type="protein sequence ID" value="GAK52093.1"/>
    <property type="molecule type" value="Genomic_DNA"/>
</dbReference>
<protein>
    <submittedName>
        <fullName evidence="1">Uncharacterized protein</fullName>
    </submittedName>
</protein>
<sequence>MRQLCKPTDNLVHPFFPGKIEMHQLADMVQDVQFDILAVHDTC</sequence>
<reference evidence="1" key="1">
    <citation type="journal article" date="2015" name="PeerJ">
        <title>First genomic representation of candidate bacterial phylum KSB3 points to enhanced environmental sensing as a trigger of wastewater bulking.</title>
        <authorList>
            <person name="Sekiguchi Y."/>
            <person name="Ohashi A."/>
            <person name="Parks D.H."/>
            <person name="Yamauchi T."/>
            <person name="Tyson G.W."/>
            <person name="Hugenholtz P."/>
        </authorList>
    </citation>
    <scope>NUCLEOTIDE SEQUENCE [LARGE SCALE GENOMIC DNA]</scope>
</reference>
<dbReference type="HOGENOM" id="CLU_3230089_0_0_0"/>
<gene>
    <name evidence="1" type="ORF">U14_03341</name>
</gene>
<keyword evidence="2" id="KW-1185">Reference proteome</keyword>
<organism evidence="1">
    <name type="scientific">Candidatus Moduliflexus flocculans</name>
    <dbReference type="NCBI Taxonomy" id="1499966"/>
    <lineage>
        <taxon>Bacteria</taxon>
        <taxon>Candidatus Moduliflexota</taxon>
        <taxon>Candidatus Moduliflexia</taxon>
        <taxon>Candidatus Moduliflexales</taxon>
        <taxon>Candidatus Moduliflexaceae</taxon>
    </lineage>
</organism>
<evidence type="ECO:0000313" key="2">
    <source>
        <dbReference type="Proteomes" id="UP000030700"/>
    </source>
</evidence>
<proteinExistence type="predicted"/>
<accession>A0A081BNX7</accession>
<evidence type="ECO:0000313" key="1">
    <source>
        <dbReference type="EMBL" id="GAK52093.1"/>
    </source>
</evidence>
<dbReference type="AlphaFoldDB" id="A0A081BNX7"/>
<dbReference type="Proteomes" id="UP000030700">
    <property type="component" value="Unassembled WGS sequence"/>
</dbReference>